<protein>
    <submittedName>
        <fullName evidence="2">Transcriptional regulator</fullName>
    </submittedName>
</protein>
<accession>A0A377JGD4</accession>
<sequence length="141" mass="16370">MLKRDKMRLNRKQIYARLRNLSILNRKWNAQMCISERLRQVCEAKNWKITDFAEQAGIAYRTMQGYIGGEREPNAEGMSGIAKAGVNLNWLVSGEGEMFQIAMQEIAMSEQEEKLLNNYRTMPKNLKDAFSISFKEISEKQ</sequence>
<reference evidence="2 3" key="1">
    <citation type="submission" date="2018-06" db="EMBL/GenBank/DDBJ databases">
        <authorList>
            <consortium name="Pathogen Informatics"/>
            <person name="Doyle S."/>
        </authorList>
    </citation>
    <scope>NUCLEOTIDE SEQUENCE [LARGE SCALE GENOMIC DNA]</scope>
    <source>
        <strain evidence="2 3">NCTC10672</strain>
    </source>
</reference>
<dbReference type="GO" id="GO:0003677">
    <property type="term" value="F:DNA binding"/>
    <property type="evidence" value="ECO:0007669"/>
    <property type="project" value="InterPro"/>
</dbReference>
<dbReference type="Gene3D" id="1.10.260.40">
    <property type="entry name" value="lambda repressor-like DNA-binding domains"/>
    <property type="match status" value="1"/>
</dbReference>
<dbReference type="AlphaFoldDB" id="A0A377JGD4"/>
<dbReference type="CDD" id="cd00093">
    <property type="entry name" value="HTH_XRE"/>
    <property type="match status" value="1"/>
</dbReference>
<dbReference type="InterPro" id="IPR001387">
    <property type="entry name" value="Cro/C1-type_HTH"/>
</dbReference>
<proteinExistence type="predicted"/>
<name>A0A377JGD4_HAEPA</name>
<dbReference type="EMBL" id="UGHY01000002">
    <property type="protein sequence ID" value="STP03461.1"/>
    <property type="molecule type" value="Genomic_DNA"/>
</dbReference>
<gene>
    <name evidence="2" type="ORF">NCTC10672_00781</name>
</gene>
<dbReference type="InterPro" id="IPR010982">
    <property type="entry name" value="Lambda_DNA-bd_dom_sf"/>
</dbReference>
<evidence type="ECO:0000313" key="3">
    <source>
        <dbReference type="Proteomes" id="UP000254186"/>
    </source>
</evidence>
<dbReference type="Proteomes" id="UP000254186">
    <property type="component" value="Unassembled WGS sequence"/>
</dbReference>
<feature type="domain" description="HTH cro/C1-type" evidence="1">
    <location>
        <begin position="38"/>
        <end position="91"/>
    </location>
</feature>
<dbReference type="PROSITE" id="PS50943">
    <property type="entry name" value="HTH_CROC1"/>
    <property type="match status" value="1"/>
</dbReference>
<dbReference type="SMART" id="SM00530">
    <property type="entry name" value="HTH_XRE"/>
    <property type="match status" value="1"/>
</dbReference>
<dbReference type="SUPFAM" id="SSF47413">
    <property type="entry name" value="lambda repressor-like DNA-binding domains"/>
    <property type="match status" value="1"/>
</dbReference>
<evidence type="ECO:0000313" key="2">
    <source>
        <dbReference type="EMBL" id="STP03461.1"/>
    </source>
</evidence>
<organism evidence="2 3">
    <name type="scientific">Haemophilus parainfluenzae</name>
    <dbReference type="NCBI Taxonomy" id="729"/>
    <lineage>
        <taxon>Bacteria</taxon>
        <taxon>Pseudomonadati</taxon>
        <taxon>Pseudomonadota</taxon>
        <taxon>Gammaproteobacteria</taxon>
        <taxon>Pasteurellales</taxon>
        <taxon>Pasteurellaceae</taxon>
        <taxon>Haemophilus</taxon>
    </lineage>
</organism>
<evidence type="ECO:0000259" key="1">
    <source>
        <dbReference type="PROSITE" id="PS50943"/>
    </source>
</evidence>